<dbReference type="Proteomes" id="UP001175211">
    <property type="component" value="Unassembled WGS sequence"/>
</dbReference>
<reference evidence="1" key="1">
    <citation type="submission" date="2023-06" db="EMBL/GenBank/DDBJ databases">
        <authorList>
            <consortium name="Lawrence Berkeley National Laboratory"/>
            <person name="Ahrendt S."/>
            <person name="Sahu N."/>
            <person name="Indic B."/>
            <person name="Wong-Bajracharya J."/>
            <person name="Merenyi Z."/>
            <person name="Ke H.-M."/>
            <person name="Monk M."/>
            <person name="Kocsube S."/>
            <person name="Drula E."/>
            <person name="Lipzen A."/>
            <person name="Balint B."/>
            <person name="Henrissat B."/>
            <person name="Andreopoulos B."/>
            <person name="Martin F.M."/>
            <person name="Harder C.B."/>
            <person name="Rigling D."/>
            <person name="Ford K.L."/>
            <person name="Foster G.D."/>
            <person name="Pangilinan J."/>
            <person name="Papanicolaou A."/>
            <person name="Barry K."/>
            <person name="LaButti K."/>
            <person name="Viragh M."/>
            <person name="Koriabine M."/>
            <person name="Yan M."/>
            <person name="Riley R."/>
            <person name="Champramary S."/>
            <person name="Plett K.L."/>
            <person name="Tsai I.J."/>
            <person name="Slot J."/>
            <person name="Sipos G."/>
            <person name="Plett J."/>
            <person name="Nagy L.G."/>
            <person name="Grigoriev I.V."/>
        </authorList>
    </citation>
    <scope>NUCLEOTIDE SEQUENCE</scope>
    <source>
        <strain evidence="1">CCBAS 213</strain>
    </source>
</reference>
<proteinExistence type="predicted"/>
<organism evidence="1 2">
    <name type="scientific">Armillaria tabescens</name>
    <name type="common">Ringless honey mushroom</name>
    <name type="synonym">Agaricus tabescens</name>
    <dbReference type="NCBI Taxonomy" id="1929756"/>
    <lineage>
        <taxon>Eukaryota</taxon>
        <taxon>Fungi</taxon>
        <taxon>Dikarya</taxon>
        <taxon>Basidiomycota</taxon>
        <taxon>Agaricomycotina</taxon>
        <taxon>Agaricomycetes</taxon>
        <taxon>Agaricomycetidae</taxon>
        <taxon>Agaricales</taxon>
        <taxon>Marasmiineae</taxon>
        <taxon>Physalacriaceae</taxon>
        <taxon>Desarmillaria</taxon>
    </lineage>
</organism>
<comment type="caution">
    <text evidence="1">The sequence shown here is derived from an EMBL/GenBank/DDBJ whole genome shotgun (WGS) entry which is preliminary data.</text>
</comment>
<dbReference type="EMBL" id="JAUEPS010000266">
    <property type="protein sequence ID" value="KAK0432819.1"/>
    <property type="molecule type" value="Genomic_DNA"/>
</dbReference>
<name>A0AA39J107_ARMTA</name>
<dbReference type="AlphaFoldDB" id="A0AA39J107"/>
<protein>
    <submittedName>
        <fullName evidence="1">Uncharacterized protein</fullName>
    </submittedName>
</protein>
<sequence>MARCSEKELVKEINDALSIATTITGDTLHVIPDGISVVGARKLANGGVIYTVNSDEAAAWLREPAALENIAQAAGDGTNVSLQLNSVIVPFAPTTIDIENEDTWRNIETSSELATGTIRSVRFLKPVEHHQQGQREAHLVVGFDSREQANRAIRAGIIIEGKELQAKKELPDASRCVKCSVLPRDHDAKTCPNATKCGRCAGGHATRDCTVTDRKKFYCVNCKVTGHGAVDRNSCPSFLRATDVLRSRHPESKYKYFITEDPATWMTNDVQK</sequence>
<evidence type="ECO:0000313" key="2">
    <source>
        <dbReference type="Proteomes" id="UP001175211"/>
    </source>
</evidence>
<accession>A0AA39J107</accession>
<gene>
    <name evidence="1" type="ORF">EV420DRAFT_1283945</name>
</gene>
<keyword evidence="2" id="KW-1185">Reference proteome</keyword>
<dbReference type="RefSeq" id="XP_060321412.1">
    <property type="nucleotide sequence ID" value="XM_060468323.1"/>
</dbReference>
<evidence type="ECO:0000313" key="1">
    <source>
        <dbReference type="EMBL" id="KAK0432819.1"/>
    </source>
</evidence>
<dbReference type="GeneID" id="85351871"/>